<dbReference type="PANTHER" id="PTHR46524">
    <property type="entry name" value="CW-TYPE ZINC FINGER"/>
    <property type="match status" value="1"/>
</dbReference>
<evidence type="ECO:0000259" key="2">
    <source>
        <dbReference type="Pfam" id="PF24756"/>
    </source>
</evidence>
<dbReference type="InterPro" id="IPR056406">
    <property type="entry name" value="THD_CWZF3/5/7"/>
</dbReference>
<feature type="compositionally biased region" description="Low complexity" evidence="1">
    <location>
        <begin position="295"/>
        <end position="305"/>
    </location>
</feature>
<dbReference type="AlphaFoldDB" id="A0A7J6WEG3"/>
<feature type="compositionally biased region" description="Basic and acidic residues" evidence="1">
    <location>
        <begin position="306"/>
        <end position="336"/>
    </location>
</feature>
<accession>A0A7J6WEG3</accession>
<feature type="compositionally biased region" description="Polar residues" evidence="1">
    <location>
        <begin position="49"/>
        <end position="64"/>
    </location>
</feature>
<feature type="compositionally biased region" description="Polar residues" evidence="1">
    <location>
        <begin position="159"/>
        <end position="172"/>
    </location>
</feature>
<feature type="region of interest" description="Disordered" evidence="1">
    <location>
        <begin position="295"/>
        <end position="343"/>
    </location>
</feature>
<feature type="compositionally biased region" description="Polar residues" evidence="1">
    <location>
        <begin position="126"/>
        <end position="136"/>
    </location>
</feature>
<dbReference type="PANTHER" id="PTHR46524:SF7">
    <property type="entry name" value="CW-TYPE ZINC FINGER"/>
    <property type="match status" value="1"/>
</dbReference>
<dbReference type="OrthoDB" id="757982at2759"/>
<sequence length="661" mass="73939">MESIIRKGHVNTLSKPTTGSHKEIKPSVLPSGDEPKVQNLRRKHDYQIGSHQGSTGYCTQTDARSTAEEDSSNRPAARESTLVEKARIRVKLSIKGGNMNTGSYDNGVSLNRKMEWEESPIHLSGDCQSNIHSFQDNTEETSESGSNKQKKVRVPNYEPKQSSTRKGNWNAVSQPTAGIQIRSPMLQADVSGDEPKVQKQQKKPVNQNESHHCSSRFYPQNDHASRDIDLRSSAEKDLPNRSSANESSLVKKPRLRVSFNGGSMEIGNFDKVNSVVAMNREMDCQESKNCLPVARQNNRRSSFQNNKEETNESRINKDKEVRVPKYEGEESTRSRGDGNTVTQPTAGIYVERTPNILPADVSGDEQKVQIQPQIPNSHRSAGYCAKSRYASTDIHTQSSVEIDSPGLSAAKEVINEGYELKHKADHLKKFGSELESTNLSFQAALKFLRGGFLLESFSLEIAKRRDIADSIFIYRETAKLCQPLSSKFIRSVADEYEKRNEMAAAALAYKCMEVAYMRIIAFRDMRISQDQHELRIAYPDTHPGESPSSSVSDVDSLHNQGTLANVSPSKRHNSKSEEDHIIVEEDVPKYERVLDHLEFVDIAMETNRKCRETLAAALGRGESNYAEGLPYVRSAMTCSFSDINAVIRHIQLAIDALMIDN</sequence>
<dbReference type="Pfam" id="PF24756">
    <property type="entry name" value="THD_CWZF3-5-7"/>
    <property type="match status" value="1"/>
</dbReference>
<evidence type="ECO:0000256" key="1">
    <source>
        <dbReference type="SAM" id="MobiDB-lite"/>
    </source>
</evidence>
<organism evidence="3 4">
    <name type="scientific">Thalictrum thalictroides</name>
    <name type="common">Rue-anemone</name>
    <name type="synonym">Anemone thalictroides</name>
    <dbReference type="NCBI Taxonomy" id="46969"/>
    <lineage>
        <taxon>Eukaryota</taxon>
        <taxon>Viridiplantae</taxon>
        <taxon>Streptophyta</taxon>
        <taxon>Embryophyta</taxon>
        <taxon>Tracheophyta</taxon>
        <taxon>Spermatophyta</taxon>
        <taxon>Magnoliopsida</taxon>
        <taxon>Ranunculales</taxon>
        <taxon>Ranunculaceae</taxon>
        <taxon>Thalictroideae</taxon>
        <taxon>Thalictrum</taxon>
    </lineage>
</organism>
<feature type="region of interest" description="Disordered" evidence="1">
    <location>
        <begin position="1"/>
        <end position="82"/>
    </location>
</feature>
<protein>
    <submittedName>
        <fullName evidence="3">Cw-type zinc finger</fullName>
    </submittedName>
</protein>
<dbReference type="InterPro" id="IPR055300">
    <property type="entry name" value="CWZF3/5/7"/>
</dbReference>
<reference evidence="3 4" key="1">
    <citation type="submission" date="2020-06" db="EMBL/GenBank/DDBJ databases">
        <title>Transcriptomic and genomic resources for Thalictrum thalictroides and T. hernandezii: Facilitating candidate gene discovery in an emerging model plant lineage.</title>
        <authorList>
            <person name="Arias T."/>
            <person name="Riano-Pachon D.M."/>
            <person name="Di Stilio V.S."/>
        </authorList>
    </citation>
    <scope>NUCLEOTIDE SEQUENCE [LARGE SCALE GENOMIC DNA]</scope>
    <source>
        <strain evidence="4">cv. WT478/WT964</strain>
        <tissue evidence="3">Leaves</tissue>
    </source>
</reference>
<evidence type="ECO:0000313" key="4">
    <source>
        <dbReference type="Proteomes" id="UP000554482"/>
    </source>
</evidence>
<feature type="region of interest" description="Disordered" evidence="1">
    <location>
        <begin position="190"/>
        <end position="223"/>
    </location>
</feature>
<proteinExistence type="predicted"/>
<gene>
    <name evidence="3" type="ORF">FRX31_015404</name>
</gene>
<evidence type="ECO:0000313" key="3">
    <source>
        <dbReference type="EMBL" id="KAF5195010.1"/>
    </source>
</evidence>
<keyword evidence="4" id="KW-1185">Reference proteome</keyword>
<feature type="domain" description="CWZF3/5/7 THD" evidence="2">
    <location>
        <begin position="413"/>
        <end position="656"/>
    </location>
</feature>
<name>A0A7J6WEG3_THATH</name>
<dbReference type="Proteomes" id="UP000554482">
    <property type="component" value="Unassembled WGS sequence"/>
</dbReference>
<dbReference type="EMBL" id="JABWDY010017928">
    <property type="protein sequence ID" value="KAF5195010.1"/>
    <property type="molecule type" value="Genomic_DNA"/>
</dbReference>
<comment type="caution">
    <text evidence="3">The sequence shown here is derived from an EMBL/GenBank/DDBJ whole genome shotgun (WGS) entry which is preliminary data.</text>
</comment>
<feature type="region of interest" description="Disordered" evidence="1">
    <location>
        <begin position="123"/>
        <end position="172"/>
    </location>
</feature>